<keyword evidence="2 3" id="KW-0040">ANK repeat</keyword>
<dbReference type="PANTHER" id="PTHR24171">
    <property type="entry name" value="ANKYRIN REPEAT DOMAIN-CONTAINING PROTEIN 39-RELATED"/>
    <property type="match status" value="1"/>
</dbReference>
<dbReference type="SMART" id="SM00248">
    <property type="entry name" value="ANK"/>
    <property type="match status" value="2"/>
</dbReference>
<accession>M5IF23</accession>
<dbReference type="Gene3D" id="1.25.40.20">
    <property type="entry name" value="Ankyrin repeat-containing domain"/>
    <property type="match status" value="1"/>
</dbReference>
<dbReference type="AlphaFoldDB" id="M5IF23"/>
<reference evidence="4 5" key="1">
    <citation type="journal article" date="2013" name="Genome Announc.">
        <title>Genome Sequence of Campylobacter showae UNSWCD, Isolated from a Patient with Crohn's Disease.</title>
        <authorList>
            <person name="Tay A.P."/>
            <person name="Kaakoush N.O."/>
            <person name="Deshpande N.P."/>
            <person name="Chen Z."/>
            <person name="Mitchell H."/>
            <person name="Wilkins M.R."/>
        </authorList>
    </citation>
    <scope>NUCLEOTIDE SEQUENCE [LARGE SCALE GENOMIC DNA]</scope>
    <source>
        <strain evidence="4 5">CSUNSWCD</strain>
    </source>
</reference>
<evidence type="ECO:0000256" key="3">
    <source>
        <dbReference type="PROSITE-ProRule" id="PRU00023"/>
    </source>
</evidence>
<evidence type="ECO:0000313" key="4">
    <source>
        <dbReference type="EMBL" id="EKU11002.1"/>
    </source>
</evidence>
<evidence type="ECO:0000256" key="1">
    <source>
        <dbReference type="ARBA" id="ARBA00022737"/>
    </source>
</evidence>
<evidence type="ECO:0000313" key="5">
    <source>
        <dbReference type="Proteomes" id="UP000011939"/>
    </source>
</evidence>
<dbReference type="RefSeq" id="WP_009494943.1">
    <property type="nucleotide sequence ID" value="NZ_AMZQ01000008.1"/>
</dbReference>
<keyword evidence="1" id="KW-0677">Repeat</keyword>
<name>M5IF23_9BACT</name>
<dbReference type="EMBL" id="AMZQ01000008">
    <property type="protein sequence ID" value="EKU11002.1"/>
    <property type="molecule type" value="Genomic_DNA"/>
</dbReference>
<comment type="caution">
    <text evidence="4">The sequence shown here is derived from an EMBL/GenBank/DDBJ whole genome shotgun (WGS) entry which is preliminary data.</text>
</comment>
<evidence type="ECO:0000256" key="2">
    <source>
        <dbReference type="ARBA" id="ARBA00023043"/>
    </source>
</evidence>
<dbReference type="InterPro" id="IPR002110">
    <property type="entry name" value="Ankyrin_rpt"/>
</dbReference>
<dbReference type="PATRIC" id="fig|1244083.3.peg.1368"/>
<organism evidence="4 5">
    <name type="scientific">Campylobacter showae CSUNSWCD</name>
    <dbReference type="NCBI Taxonomy" id="1244083"/>
    <lineage>
        <taxon>Bacteria</taxon>
        <taxon>Pseudomonadati</taxon>
        <taxon>Campylobacterota</taxon>
        <taxon>Epsilonproteobacteria</taxon>
        <taxon>Campylobacterales</taxon>
        <taxon>Campylobacteraceae</taxon>
        <taxon>Campylobacter</taxon>
    </lineage>
</organism>
<feature type="repeat" description="ANK" evidence="3">
    <location>
        <begin position="105"/>
        <end position="137"/>
    </location>
</feature>
<dbReference type="PROSITE" id="PS50088">
    <property type="entry name" value="ANK_REPEAT"/>
    <property type="match status" value="2"/>
</dbReference>
<proteinExistence type="predicted"/>
<dbReference type="PROSITE" id="PS50297">
    <property type="entry name" value="ANK_REP_REGION"/>
    <property type="match status" value="1"/>
</dbReference>
<dbReference type="SUPFAM" id="SSF48403">
    <property type="entry name" value="Ankyrin repeat"/>
    <property type="match status" value="1"/>
</dbReference>
<dbReference type="eggNOG" id="COG0666">
    <property type="taxonomic scope" value="Bacteria"/>
</dbReference>
<feature type="repeat" description="ANK" evidence="3">
    <location>
        <begin position="138"/>
        <end position="170"/>
    </location>
</feature>
<dbReference type="Pfam" id="PF12796">
    <property type="entry name" value="Ank_2"/>
    <property type="match status" value="1"/>
</dbReference>
<dbReference type="Proteomes" id="UP000011939">
    <property type="component" value="Unassembled WGS sequence"/>
</dbReference>
<dbReference type="InterPro" id="IPR036770">
    <property type="entry name" value="Ankyrin_rpt-contain_sf"/>
</dbReference>
<protein>
    <submittedName>
        <fullName evidence="4">Uncharacterized protein</fullName>
    </submittedName>
</protein>
<sequence length="255" mass="29347">MKKFALGFTALFLAVFVNFLYEKLSRPTHFTVTPNTKIDLNSELAKYVTQEEIDDFGFRYWDIDEYEENNATLNALRNLLRLKDTDKILNFMTRNGLSADVKMKAGTTPLMYASFYDDETTAKRLMEMGADAHAKDNYKLSPLAYAIENNSTKTVKLLLDSGVKFSNKEKIQRYLKAPQNDRIKSLTIDGDNIFVEYEVKYGQKNEGSKGWILPFDYITFGNFTEMLQILFSMGILTRTATILKIWNICQTTNLC</sequence>
<dbReference type="STRING" id="1244083.CSUNSWCD_2125"/>
<gene>
    <name evidence="4" type="ORF">CSUNSWCD_2125</name>
</gene>